<accession>A0A7V4E4M0</accession>
<evidence type="ECO:0000313" key="1">
    <source>
        <dbReference type="EMBL" id="HGL18087.1"/>
    </source>
</evidence>
<proteinExistence type="predicted"/>
<name>A0A7V4E4M0_UNCW3</name>
<dbReference type="EMBL" id="DTDJ01000046">
    <property type="protein sequence ID" value="HGL18087.1"/>
    <property type="molecule type" value="Genomic_DNA"/>
</dbReference>
<comment type="caution">
    <text evidence="1">The sequence shown here is derived from an EMBL/GenBank/DDBJ whole genome shotgun (WGS) entry which is preliminary data.</text>
</comment>
<protein>
    <recommendedName>
        <fullName evidence="2">Outer membrane protein beta-barrel domain-containing protein</fullName>
    </recommendedName>
</protein>
<organism evidence="1">
    <name type="scientific">candidate division WOR-3 bacterium</name>
    <dbReference type="NCBI Taxonomy" id="2052148"/>
    <lineage>
        <taxon>Bacteria</taxon>
        <taxon>Bacteria division WOR-3</taxon>
    </lineage>
</organism>
<dbReference type="AlphaFoldDB" id="A0A7V4E4M0"/>
<gene>
    <name evidence="1" type="ORF">ENU66_07155</name>
</gene>
<evidence type="ECO:0008006" key="2">
    <source>
        <dbReference type="Google" id="ProtNLM"/>
    </source>
</evidence>
<sequence>MNLFLILVSFSAFNLKGYLAIGIPAGESRALLKGGGTVGVESYLLEWRFVSTGASLEASSFVLLGSGNSEIKLLSIAPAIFITPPLSGDVLLLKGKIDISRFQIHNPAYTKTFYTTGLSFGSDIKITDKPLKIYLSAQYSNYQGAKKNFVFYNLGFALRI</sequence>
<reference evidence="1" key="1">
    <citation type="journal article" date="2020" name="mSystems">
        <title>Genome- and Community-Level Interaction Insights into Carbon Utilization and Element Cycling Functions of Hydrothermarchaeota in Hydrothermal Sediment.</title>
        <authorList>
            <person name="Zhou Z."/>
            <person name="Liu Y."/>
            <person name="Xu W."/>
            <person name="Pan J."/>
            <person name="Luo Z.H."/>
            <person name="Li M."/>
        </authorList>
    </citation>
    <scope>NUCLEOTIDE SEQUENCE [LARGE SCALE GENOMIC DNA]</scope>
    <source>
        <strain evidence="1">SpSt-69</strain>
    </source>
</reference>